<protein>
    <submittedName>
        <fullName evidence="3">RE2 protein</fullName>
    </submittedName>
</protein>
<evidence type="ECO:0000259" key="2">
    <source>
        <dbReference type="PROSITE" id="PS50994"/>
    </source>
</evidence>
<feature type="compositionally biased region" description="Basic and acidic residues" evidence="1">
    <location>
        <begin position="1029"/>
        <end position="1041"/>
    </location>
</feature>
<feature type="region of interest" description="Disordered" evidence="1">
    <location>
        <begin position="141"/>
        <end position="161"/>
    </location>
</feature>
<evidence type="ECO:0000313" key="4">
    <source>
        <dbReference type="Proteomes" id="UP000601435"/>
    </source>
</evidence>
<name>A0A813BTV4_9DINO</name>
<feature type="region of interest" description="Disordered" evidence="1">
    <location>
        <begin position="1885"/>
        <end position="1921"/>
    </location>
</feature>
<feature type="compositionally biased region" description="Basic and acidic residues" evidence="1">
    <location>
        <begin position="89"/>
        <end position="101"/>
    </location>
</feature>
<evidence type="ECO:0000313" key="3">
    <source>
        <dbReference type="EMBL" id="CAE7923194.1"/>
    </source>
</evidence>
<evidence type="ECO:0000256" key="1">
    <source>
        <dbReference type="SAM" id="MobiDB-lite"/>
    </source>
</evidence>
<gene>
    <name evidence="3" type="primary">RE2</name>
    <name evidence="3" type="ORF">SNEC2469_LOCUS31884</name>
</gene>
<keyword evidence="4" id="KW-1185">Reference proteome</keyword>
<feature type="region of interest" description="Disordered" evidence="1">
    <location>
        <begin position="1"/>
        <end position="101"/>
    </location>
</feature>
<feature type="region of interest" description="Disordered" evidence="1">
    <location>
        <begin position="219"/>
        <end position="261"/>
    </location>
</feature>
<dbReference type="GO" id="GO:0015074">
    <property type="term" value="P:DNA integration"/>
    <property type="evidence" value="ECO:0007669"/>
    <property type="project" value="InterPro"/>
</dbReference>
<feature type="compositionally biased region" description="Polar residues" evidence="1">
    <location>
        <begin position="1014"/>
        <end position="1026"/>
    </location>
</feature>
<feature type="compositionally biased region" description="Basic and acidic residues" evidence="1">
    <location>
        <begin position="1911"/>
        <end position="1921"/>
    </location>
</feature>
<dbReference type="InterPro" id="IPR013103">
    <property type="entry name" value="RVT_2"/>
</dbReference>
<proteinExistence type="predicted"/>
<feature type="region of interest" description="Disordered" evidence="1">
    <location>
        <begin position="535"/>
        <end position="554"/>
    </location>
</feature>
<feature type="domain" description="Integrase catalytic" evidence="2">
    <location>
        <begin position="1548"/>
        <end position="1721"/>
    </location>
</feature>
<organism evidence="3 4">
    <name type="scientific">Symbiodinium necroappetens</name>
    <dbReference type="NCBI Taxonomy" id="1628268"/>
    <lineage>
        <taxon>Eukaryota</taxon>
        <taxon>Sar</taxon>
        <taxon>Alveolata</taxon>
        <taxon>Dinophyceae</taxon>
        <taxon>Suessiales</taxon>
        <taxon>Symbiodiniaceae</taxon>
        <taxon>Symbiodinium</taxon>
    </lineage>
</organism>
<dbReference type="OrthoDB" id="414744at2759"/>
<dbReference type="InterPro" id="IPR012337">
    <property type="entry name" value="RNaseH-like_sf"/>
</dbReference>
<dbReference type="SUPFAM" id="SSF53098">
    <property type="entry name" value="Ribonuclease H-like"/>
    <property type="match status" value="1"/>
</dbReference>
<dbReference type="InterPro" id="IPR036397">
    <property type="entry name" value="RNaseH_sf"/>
</dbReference>
<feature type="region of interest" description="Disordered" evidence="1">
    <location>
        <begin position="983"/>
        <end position="1061"/>
    </location>
</feature>
<dbReference type="Gene3D" id="3.30.420.10">
    <property type="entry name" value="Ribonuclease H-like superfamily/Ribonuclease H"/>
    <property type="match status" value="1"/>
</dbReference>
<dbReference type="GO" id="GO:0003676">
    <property type="term" value="F:nucleic acid binding"/>
    <property type="evidence" value="ECO:0007669"/>
    <property type="project" value="InterPro"/>
</dbReference>
<dbReference type="InterPro" id="IPR001584">
    <property type="entry name" value="Integrase_cat-core"/>
</dbReference>
<comment type="caution">
    <text evidence="3">The sequence shown here is derived from an EMBL/GenBank/DDBJ whole genome shotgun (WGS) entry which is preliminary data.</text>
</comment>
<sequence length="2587" mass="290059">MDSAPCDGDFVDEQAAEPLDPWADAARASLPRGGVDHAEVHGEDGGGARRAWRKGKHSDENAVGNPSGTVGEHGAEQGSYEPDVDEPYDSSKHAWTETEPWSHYDPTKHEWTQHWPDQTAWETSWNTGWETGWDSGFRRQSWSGATAASSKDGWEHEWTRTTTPADQLWEAEWSRTPSTTTPVEYNPWETEWNRTAGNNVQYYREGDLQHSAIPGDQWQARLRDPPVRPQGDQGPGDGDRRGGLSERMSVPSFSADSGGDELGQSARSYIRQIDAWVRVTRTPPSQQAILLYQSLKGRAWIEAEELDVKELSMPDGVEKFKSWITERYQEIEVGKIAEALNGFFKKLRRGPSQTVREFNAAFDRSYARLVEIECRLPETARAWAYLSALSLSHSEELAILGSVNNEFICNKLQRAAVLHEKSLRRPWDQRERPKPWDRGGRTATKVNSANAAEAIPEGEDGFDEDADIPSPANEDEAELYEAFMTAKAQYRDAVKNRNLEPDEVKRAIDSKIQNAKLRSFCSVCKQRGHWYRDPECPGKPPAQPSSKDNNSAPVTQTANISNEVFMTSGILSDNLLAIADSACTKSVTGTAWLQRYMDVLKAFQVEVPLLQESDNFKFGASRVYSSSYAVVVSFKVGNSWIMVKVSVIHGDLPLLLSRSVLAELGMVYNLKEHRADFEAVQVKGYPLMTTPTGHPAISVHPGGQGIPAEAQPNMWDANKCARGEILIVPGVAAYMAECSGGAGLFEAYVASNAVVDNRVPREQFPQIFYAKKISPEIRNLLISEHLPVESFVKWWNQTGITSDFWVETGCSLIRVHVPPWQMNKTELLAEATRLGLNPTSRWTVEELRSAIREHKEIFQESDKMPKGLSGMRLDLLRKEADRIGLDYGEKTTRGTLIRHIRDYHETPDDTVMEIGRYKGNTFKQIPRQYAEWADREEKANGVNMSPDLKRFVLWYRRKIAENVQGSQPTRRQLMEDPERYAKVPYTEPSVGSQSWEAVSAMSREDVEQKPYPPSATSQRGPIQSSPGKRAGERPNTKERMAVDPTPEVLEEEESTSRSPADYLYDNEGEVVINPADDEDDLEQWSELEEDNIGAEVFLSESIEKKISLAVANNDYKHETLNNILEEIFGVNGEFFPRRGAKARPKAMGPEDSGDHKLVLGYYAYGNMRGICANTSKFASLCLYLKNYFLDKDPTAKWSSISLAFNCKPTVHADYNNLKGTLNYLTAAGGFSLGGGLWQEGKEASTSTRSATFVDPKEVLRENDVGYVNGGSNFMIFDTSTATGNGLYLRHSNLLVKQNNDSQNHEERQEGALEVRYPCQCLHHLVFGINNFGLGMNQTLEATSSFECLSAEPLRWEDVPSIDPGTFVMNLLFRWRPSSLWLHPPFGSNPYDERKFFEVLDICGRWQVQHLGSLFVPVPSGDDQQRRVRLQMESFGQVNRVLVDEAEFFKTTRGATHEAYVAEGEGDERGQAEIDRLHEGAAGITFDKKVPSDMAAALRRLHQNLGHPAREDLVRHLHHAGADRDVIKAAKSLECSTCARMKGPKSARPAAEPKLLEFGDVVGVDMMYAYDVDGKKIKLFSMVDHASSYQVVVQVTKQTGSVLEKTFLKNWVQVFGAPKVITLDLERGIQDAFGRLADWYHIELRTSAGQAHWQSGFTERHGKWWKEIFARVVQEQTVRGDETEEAIGATSSAKNNLRRRCGWAPCQIVFGKNPRDEADLQFEVEEGGGQLLRTADDAQRRREAIRNAARIAFYQVRTEDKVRRGMSQKARVKPRDLENGSMVLFWRKPANKKNGLWKGPGTIIGRQEDNYWVSHGGRCYLCAPEHLRRALPEEVGGLFALRATKDDLLRLVENNYDDPEVFPGDGAPEEDQAFLDDILADLSMPENSQDETGAANMELDNGDLPEQRAAGTRREAPGDDLPRAVRRRVSTKRAEEAYLLKRASTRRGREKQLEKEIPWNMIPESKRQLFIEAEHKQWEEHLRLGALRPLSLKESLDKKGCGRILSSRFAYRDKNLARRRADASVEWKAKSRLVVSGHTDPDIASGALRTDSPTVSRTAVMCLLQIAASRTDENWGVSAGDVTAAFLNGERLDRELYLRQPKHGLPGLHPDQLIKVEKGVFGLIDSPRKWWKKFKKDIQELTIILCDDKKAKFYASALDPCVFQLVELDDEGMRGSGAPLCYAAVHVDDILLVAEKGVRDLVQRQLSLCFPVDEWEQDVFDFIGSHIETKPEGIFVSQSSYAANRLFEVEVSSSLADDVLADPEQIADNRSLVGALSWLASQSRPDLACGVSMCQQLQAKPNVGDLRFSNLMARRALLHKDEGILLAKVPLNEIVFTVFHDAGWSNAPDSNADPVYFLYSEDEQNGTIEEGPWVNKKRKTKKKNSSVASQLGALVMVHGKDALGPSGSVSSILEWRSHACDRVCRSTFGAETMGCIEGIELAQYVRAMFDSFLTGKVSRDAGKGIPLLAVTDCRSLFDHMHKDGLPRTPSDRRLAIDIACLRQSLDDERADVEDSRVPLVWVPTHLQRADVLTKPKSASDWWPACGQLSLPVKEGKLVLKQCKSEDASTGLYSMPIRRERDVPARLSI</sequence>
<feature type="compositionally biased region" description="Polar residues" evidence="1">
    <location>
        <begin position="544"/>
        <end position="554"/>
    </location>
</feature>
<accession>A0A813BTV4</accession>
<dbReference type="PROSITE" id="PS50994">
    <property type="entry name" value="INTEGRASE"/>
    <property type="match status" value="1"/>
</dbReference>
<reference evidence="3" key="1">
    <citation type="submission" date="2021-02" db="EMBL/GenBank/DDBJ databases">
        <authorList>
            <person name="Dougan E. K."/>
            <person name="Rhodes N."/>
            <person name="Thang M."/>
            <person name="Chan C."/>
        </authorList>
    </citation>
    <scope>NUCLEOTIDE SEQUENCE</scope>
</reference>
<dbReference type="Proteomes" id="UP000601435">
    <property type="component" value="Unassembled WGS sequence"/>
</dbReference>
<dbReference type="Pfam" id="PF07727">
    <property type="entry name" value="RVT_2"/>
    <property type="match status" value="1"/>
</dbReference>
<feature type="compositionally biased region" description="Basic and acidic residues" evidence="1">
    <location>
        <begin position="34"/>
        <end position="47"/>
    </location>
</feature>
<dbReference type="EMBL" id="CAJNJA010078696">
    <property type="protein sequence ID" value="CAE7923194.1"/>
    <property type="molecule type" value="Genomic_DNA"/>
</dbReference>